<evidence type="ECO:0000256" key="1">
    <source>
        <dbReference type="SAM" id="MobiDB-lite"/>
    </source>
</evidence>
<evidence type="ECO:0000313" key="3">
    <source>
        <dbReference type="EMBL" id="QOY42525.1"/>
    </source>
</evidence>
<dbReference type="EMBL" id="CP044420">
    <property type="protein sequence ID" value="QOY42525.1"/>
    <property type="molecule type" value="Genomic_DNA"/>
</dbReference>
<feature type="region of interest" description="Disordered" evidence="1">
    <location>
        <begin position="264"/>
        <end position="294"/>
    </location>
</feature>
<protein>
    <submittedName>
        <fullName evidence="3">Uncharacterized protein</fullName>
    </submittedName>
</protein>
<accession>A0A7S7LHK6</accession>
<gene>
    <name evidence="3" type="ORF">CPATCC_001172</name>
</gene>
<feature type="chain" id="PRO_5030767555" evidence="2">
    <location>
        <begin position="26"/>
        <end position="294"/>
    </location>
</feature>
<evidence type="ECO:0000256" key="2">
    <source>
        <dbReference type="SAM" id="SignalP"/>
    </source>
</evidence>
<dbReference type="VEuPathDB" id="CryptoDB:CPATCC_0032720"/>
<feature type="signal peptide" evidence="2">
    <location>
        <begin position="1"/>
        <end position="25"/>
    </location>
</feature>
<evidence type="ECO:0000313" key="4">
    <source>
        <dbReference type="Proteomes" id="UP000593906"/>
    </source>
</evidence>
<dbReference type="SMR" id="A0A7S7LHK6"/>
<dbReference type="AlphaFoldDB" id="A0A7S7LHK6"/>
<proteinExistence type="predicted"/>
<organism evidence="3 4">
    <name type="scientific">Cryptosporidium parvum</name>
    <dbReference type="NCBI Taxonomy" id="5807"/>
    <lineage>
        <taxon>Eukaryota</taxon>
        <taxon>Sar</taxon>
        <taxon>Alveolata</taxon>
        <taxon>Apicomplexa</taxon>
        <taxon>Conoidasida</taxon>
        <taxon>Coccidia</taxon>
        <taxon>Eucoccidiorida</taxon>
        <taxon>Eimeriorina</taxon>
        <taxon>Cryptosporidiidae</taxon>
        <taxon>Cryptosporidium</taxon>
    </lineage>
</organism>
<dbReference type="Proteomes" id="UP000593906">
    <property type="component" value="Chromosome 3"/>
</dbReference>
<name>A0A7S7LHK6_CRYPV</name>
<keyword evidence="2" id="KW-0732">Signal</keyword>
<reference evidence="3 4" key="1">
    <citation type="submission" date="2019-09" db="EMBL/GenBank/DDBJ databases">
        <title>Consistent, comparative and evidence-based genome assembly and annotation for Cryptosporidium parvum, C. hominis and C. tyzzeri.</title>
        <authorList>
            <person name="Baptista R.P."/>
            <person name="Li Y."/>
            <person name="Sateriale A."/>
            <person name="Ansell B."/>
            <person name="Jex A."/>
            <person name="Sanders M."/>
            <person name="Brooks K."/>
            <person name="Tracey A."/>
            <person name="Berriman M."/>
            <person name="Striepen B."/>
            <person name="Cotton J.A."/>
            <person name="Kissinger J.C."/>
        </authorList>
    </citation>
    <scope>NUCLEOTIDE SEQUENCE [LARGE SCALE GENOMIC DNA]</scope>
    <source>
        <strain evidence="3 4">IOWA-ATCC</strain>
    </source>
</reference>
<sequence length="294" mass="33360">MASFNYIFTVGFVLISIYLNASNDAIRNEKIKSNEFSFLNAQGPSYSLSEHPSPFKTTIGPILFAGKPEGVSLEEYLSRFGYNGRKDDLQPACTKQQVKALLKELKKILRDYYPLVGKNNYFRKLSYTAAQNSLEDIDITRYLSSTRPLFTRTESILISLLERLFKCILSRKIKKYSKSSGYEVSLLLYNKSMRTISKDLLKVLKSVESSLGEEYPKCLRTSTGASLVECKALGESLDVCKEHIRHQKEAKEGKYKEEKVLKGILKSPHSDHSRSRPTSGQKHVKFEELASVDV</sequence>